<evidence type="ECO:0000256" key="2">
    <source>
        <dbReference type="ARBA" id="ARBA00022679"/>
    </source>
</evidence>
<evidence type="ECO:0000256" key="1">
    <source>
        <dbReference type="ARBA" id="ARBA00022603"/>
    </source>
</evidence>
<evidence type="ECO:0000259" key="7">
    <source>
        <dbReference type="Pfam" id="PF08241"/>
    </source>
</evidence>
<evidence type="ECO:0000256" key="5">
    <source>
        <dbReference type="SAM" id="MobiDB-lite"/>
    </source>
</evidence>
<feature type="region of interest" description="SAM motif III" evidence="4">
    <location>
        <begin position="633"/>
        <end position="642"/>
    </location>
</feature>
<keyword evidence="1 4" id="KW-0489">Methyltransferase</keyword>
<dbReference type="CDD" id="cd02440">
    <property type="entry name" value="AdoMet_MTases"/>
    <property type="match status" value="1"/>
</dbReference>
<feature type="region of interest" description="SAM motif I" evidence="4">
    <location>
        <begin position="543"/>
        <end position="552"/>
    </location>
</feature>
<proteinExistence type="inferred from homology"/>
<dbReference type="PROSITE" id="PS51581">
    <property type="entry name" value="SAM_GTMT"/>
    <property type="match status" value="1"/>
</dbReference>
<feature type="region of interest" description="SAM motif II" evidence="4">
    <location>
        <begin position="606"/>
        <end position="614"/>
    </location>
</feature>
<dbReference type="InterPro" id="IPR029063">
    <property type="entry name" value="SAM-dependent_MTases_sf"/>
</dbReference>
<keyword evidence="3 4" id="KW-0949">S-adenosyl-L-methionine</keyword>
<comment type="similarity">
    <text evidence="4">Belongs to the class I-like SAM-binding methyltransferase superfamily. gTMT family.</text>
</comment>
<keyword evidence="2 4" id="KW-0808">Transferase</keyword>
<comment type="caution">
    <text evidence="8">The sequence shown here is derived from an EMBL/GenBank/DDBJ whole genome shotgun (WGS) entry which is preliminary data.</text>
</comment>
<feature type="signal peptide" evidence="6">
    <location>
        <begin position="1"/>
        <end position="30"/>
    </location>
</feature>
<evidence type="ECO:0000256" key="4">
    <source>
        <dbReference type="PROSITE-ProRule" id="PRU00914"/>
    </source>
</evidence>
<dbReference type="SUPFAM" id="SSF53335">
    <property type="entry name" value="S-adenosyl-L-methionine-dependent methyltransferases"/>
    <property type="match status" value="1"/>
</dbReference>
<dbReference type="PANTHER" id="PTHR44068:SF11">
    <property type="entry name" value="GERANYL DIPHOSPHATE 2-C-METHYLTRANSFERASE"/>
    <property type="match status" value="1"/>
</dbReference>
<dbReference type="InterPro" id="IPR013216">
    <property type="entry name" value="Methyltransf_11"/>
</dbReference>
<name>A0ABP0REK0_9DINO</name>
<dbReference type="InterPro" id="IPR025774">
    <property type="entry name" value="PiNMT-like"/>
</dbReference>
<dbReference type="Pfam" id="PF08241">
    <property type="entry name" value="Methyltransf_11"/>
    <property type="match status" value="1"/>
</dbReference>
<accession>A0ABP0REK0</accession>
<keyword evidence="9" id="KW-1185">Reference proteome</keyword>
<dbReference type="Proteomes" id="UP001642484">
    <property type="component" value="Unassembled WGS sequence"/>
</dbReference>
<sequence length="774" mass="85996">MKVGGRYHQTRVMLAVGILFLLLQRYLCAAGNGPWFNGWCTRITDLEQQRTLTLILGSFQTEETWAQVYAALLVGEHGRVETEQVFLDPAKVTMQRGDDLATRLTKGDHAKNSWILPIGKFWTNVSNSMMEFVFPSGRRFTAWLEDVAPWAPEGWIGRLPDAVMPTHYFVRSLRSSSKYQLDMKTGKGFGHQEMNYGRRFPQAFVWVQGTADGGRSQLLLTGGRFTISGITSQHYILTYRSRERSWDFRSIDLHRFRSEVDGCNGTLLLTALSGHRRLELRVSAPAESFSEQIYVPTTDGFSREPGSSESHTALAVVRLYAARSDRRKGLRPIEYAIFRQAALERNGASNDKSDGSGSGRRCRIRSEQGKEQEFGGEYNCASSAPTATASTAATAFVGPARPSPLRRSKAKLKKINNPDISRDVSSLRHGHAAPMMTLAATTTTPRPASASLLAPTAAALVAAAAAFSVRKARRKRSLQEGIADFYDASTGVWVEIWGDHLHHGYYEDNSWRSLKQHQEAQVRMIEEVLSWAKVDGLSSVSTVLDVGCGVGGSSRYLQKKYGAKVTGITLSPKQCAQAQELSRKTGQEERCDFQVADALKMPFADDSFDLIWSLESGEHMPRKAEFMAEMHRAPWQRGPVAQGETFPMPDVRPTRPGRHATLGGRVGIADYRQIAQEQLGMTGLRTDDWSQYIAPFWSAVIRSALQPRGWWALLRGGLETFRGALVMPLMNRGYRTGTIRFALLTGLKTGGATGSAPGEEYIHLEVMVLLMRLV</sequence>
<evidence type="ECO:0000313" key="8">
    <source>
        <dbReference type="EMBL" id="CAK9097552.1"/>
    </source>
</evidence>
<dbReference type="InterPro" id="IPR050447">
    <property type="entry name" value="Erg6_SMT_methyltransf"/>
</dbReference>
<evidence type="ECO:0000313" key="9">
    <source>
        <dbReference type="Proteomes" id="UP001642484"/>
    </source>
</evidence>
<organism evidence="8 9">
    <name type="scientific">Durusdinium trenchii</name>
    <dbReference type="NCBI Taxonomy" id="1381693"/>
    <lineage>
        <taxon>Eukaryota</taxon>
        <taxon>Sar</taxon>
        <taxon>Alveolata</taxon>
        <taxon>Dinophyceae</taxon>
        <taxon>Suessiales</taxon>
        <taxon>Symbiodiniaceae</taxon>
        <taxon>Durusdinium</taxon>
    </lineage>
</organism>
<protein>
    <recommendedName>
        <fullName evidence="7">Methyltransferase type 11 domain-containing protein</fullName>
    </recommendedName>
</protein>
<reference evidence="8 9" key="1">
    <citation type="submission" date="2024-02" db="EMBL/GenBank/DDBJ databases">
        <authorList>
            <person name="Chen Y."/>
            <person name="Shah S."/>
            <person name="Dougan E. K."/>
            <person name="Thang M."/>
            <person name="Chan C."/>
        </authorList>
    </citation>
    <scope>NUCLEOTIDE SEQUENCE [LARGE SCALE GENOMIC DNA]</scope>
</reference>
<feature type="compositionally biased region" description="Basic and acidic residues" evidence="5">
    <location>
        <begin position="364"/>
        <end position="373"/>
    </location>
</feature>
<keyword evidence="6" id="KW-0732">Signal</keyword>
<evidence type="ECO:0000256" key="3">
    <source>
        <dbReference type="ARBA" id="ARBA00022691"/>
    </source>
</evidence>
<evidence type="ECO:0000256" key="6">
    <source>
        <dbReference type="SAM" id="SignalP"/>
    </source>
</evidence>
<feature type="chain" id="PRO_5045242274" description="Methyltransferase type 11 domain-containing protein" evidence="6">
    <location>
        <begin position="31"/>
        <end position="774"/>
    </location>
</feature>
<dbReference type="Gene3D" id="3.40.50.150">
    <property type="entry name" value="Vaccinia Virus protein VP39"/>
    <property type="match status" value="1"/>
</dbReference>
<dbReference type="PANTHER" id="PTHR44068">
    <property type="entry name" value="ZGC:194242"/>
    <property type="match status" value="1"/>
</dbReference>
<gene>
    <name evidence="8" type="ORF">CCMP2556_LOCUS46293</name>
</gene>
<feature type="region of interest" description="Disordered" evidence="5">
    <location>
        <begin position="347"/>
        <end position="377"/>
    </location>
</feature>
<dbReference type="EMBL" id="CAXAMN010025750">
    <property type="protein sequence ID" value="CAK9097552.1"/>
    <property type="molecule type" value="Genomic_DNA"/>
</dbReference>
<feature type="domain" description="Methyltransferase type 11" evidence="7">
    <location>
        <begin position="544"/>
        <end position="633"/>
    </location>
</feature>